<accession>A0A1P8UTW6</accession>
<dbReference type="KEGG" id="paby:Ga0080574_TMP2503"/>
<dbReference type="RefSeq" id="WP_076699620.1">
    <property type="nucleotide sequence ID" value="NZ_CP015093.1"/>
</dbReference>
<dbReference type="Pfam" id="PF03205">
    <property type="entry name" value="MobB"/>
    <property type="match status" value="1"/>
</dbReference>
<dbReference type="GO" id="GO:0006777">
    <property type="term" value="P:Mo-molybdopterin cofactor biosynthetic process"/>
    <property type="evidence" value="ECO:0007669"/>
    <property type="project" value="InterPro"/>
</dbReference>
<dbReference type="EMBL" id="CP015093">
    <property type="protein sequence ID" value="APZ52837.1"/>
    <property type="molecule type" value="Genomic_DNA"/>
</dbReference>
<reference evidence="2 3" key="1">
    <citation type="submission" date="2016-04" db="EMBL/GenBank/DDBJ databases">
        <title>Deep-sea bacteria in the southern Pacific.</title>
        <authorList>
            <person name="Tang K."/>
        </authorList>
    </citation>
    <scope>NUCLEOTIDE SEQUENCE [LARGE SCALE GENOMIC DNA]</scope>
    <source>
        <strain evidence="2 3">JLT2014</strain>
    </source>
</reference>
<proteinExistence type="predicted"/>
<dbReference type="InterPro" id="IPR027417">
    <property type="entry name" value="P-loop_NTPase"/>
</dbReference>
<dbReference type="PANTHER" id="PTHR40072:SF1">
    <property type="entry name" value="MOLYBDOPTERIN-GUANINE DINUCLEOTIDE BIOSYNTHESIS ADAPTER PROTEIN"/>
    <property type="match status" value="1"/>
</dbReference>
<dbReference type="InterPro" id="IPR052539">
    <property type="entry name" value="MGD_biosynthesis_adapter"/>
</dbReference>
<evidence type="ECO:0000313" key="3">
    <source>
        <dbReference type="Proteomes" id="UP000187059"/>
    </source>
</evidence>
<dbReference type="SUPFAM" id="SSF52540">
    <property type="entry name" value="P-loop containing nucleoside triphosphate hydrolases"/>
    <property type="match status" value="1"/>
</dbReference>
<sequence length="159" mass="17243">MKVFGVTGWKNAGKTTLVERLIAEFRARGLRVSTLKHAHHGFDIDHEGKDSYRHRAAGAGEVIVASGRRVAQLTELDEEMPLAALLARLGPCDIVLIEGWKRDDHPKIEVHRAENGGALIAEGDPTIRAVASDYAVTVDCPVLDLEDVAGIADFILAEV</sequence>
<gene>
    <name evidence="2" type="ORF">Ga0080574_TMP2503</name>
</gene>
<dbReference type="STRING" id="1250539.Ga0080574_TMP2503"/>
<feature type="domain" description="Molybdopterin-guanine dinucleotide biosynthesis protein B (MobB)" evidence="1">
    <location>
        <begin position="3"/>
        <end position="133"/>
    </location>
</feature>
<dbReference type="Gene3D" id="3.40.50.300">
    <property type="entry name" value="P-loop containing nucleotide triphosphate hydrolases"/>
    <property type="match status" value="1"/>
</dbReference>
<evidence type="ECO:0000259" key="1">
    <source>
        <dbReference type="Pfam" id="PF03205"/>
    </source>
</evidence>
<dbReference type="CDD" id="cd03116">
    <property type="entry name" value="MobB"/>
    <property type="match status" value="1"/>
</dbReference>
<organism evidence="2 3">
    <name type="scientific">Salipiger abyssi</name>
    <dbReference type="NCBI Taxonomy" id="1250539"/>
    <lineage>
        <taxon>Bacteria</taxon>
        <taxon>Pseudomonadati</taxon>
        <taxon>Pseudomonadota</taxon>
        <taxon>Alphaproteobacteria</taxon>
        <taxon>Rhodobacterales</taxon>
        <taxon>Roseobacteraceae</taxon>
        <taxon>Salipiger</taxon>
    </lineage>
</organism>
<name>A0A1P8UTW6_9RHOB</name>
<dbReference type="PANTHER" id="PTHR40072">
    <property type="entry name" value="MOLYBDOPTERIN-GUANINE DINUCLEOTIDE BIOSYNTHESIS ADAPTER PROTEIN-RELATED"/>
    <property type="match status" value="1"/>
</dbReference>
<dbReference type="OrthoDB" id="9804758at2"/>
<dbReference type="InterPro" id="IPR004435">
    <property type="entry name" value="MobB_dom"/>
</dbReference>
<dbReference type="AlphaFoldDB" id="A0A1P8UTW6"/>
<evidence type="ECO:0000313" key="2">
    <source>
        <dbReference type="EMBL" id="APZ52837.1"/>
    </source>
</evidence>
<keyword evidence="3" id="KW-1185">Reference proteome</keyword>
<dbReference type="Proteomes" id="UP000187059">
    <property type="component" value="Chromosome"/>
</dbReference>
<dbReference type="NCBIfam" id="TIGR00176">
    <property type="entry name" value="mobB"/>
    <property type="match status" value="1"/>
</dbReference>
<dbReference type="GO" id="GO:0005525">
    <property type="term" value="F:GTP binding"/>
    <property type="evidence" value="ECO:0007669"/>
    <property type="project" value="InterPro"/>
</dbReference>
<protein>
    <submittedName>
        <fullName evidence="2">Molybdopterin guanine dinucleotide biosynthesis accessory protein MobB</fullName>
    </submittedName>
</protein>